<feature type="region of interest" description="Disordered" evidence="1">
    <location>
        <begin position="1"/>
        <end position="31"/>
    </location>
</feature>
<proteinExistence type="predicted"/>
<evidence type="ECO:0000256" key="1">
    <source>
        <dbReference type="SAM" id="MobiDB-lite"/>
    </source>
</evidence>
<accession>A0A1F7H0P7</accession>
<keyword evidence="2" id="KW-0812">Transmembrane</keyword>
<gene>
    <name evidence="3" type="ORF">A3C25_02605</name>
</gene>
<evidence type="ECO:0000313" key="4">
    <source>
        <dbReference type="Proteomes" id="UP000177913"/>
    </source>
</evidence>
<keyword evidence="2" id="KW-0472">Membrane</keyword>
<protein>
    <submittedName>
        <fullName evidence="3">Uncharacterized protein</fullName>
    </submittedName>
</protein>
<evidence type="ECO:0000313" key="3">
    <source>
        <dbReference type="EMBL" id="OGK24292.1"/>
    </source>
</evidence>
<organism evidence="3 4">
    <name type="scientific">Candidatus Roizmanbacteria bacterium RIFCSPHIGHO2_02_FULL_38_11</name>
    <dbReference type="NCBI Taxonomy" id="1802039"/>
    <lineage>
        <taxon>Bacteria</taxon>
        <taxon>Candidatus Roizmaniibacteriota</taxon>
    </lineage>
</organism>
<comment type="caution">
    <text evidence="3">The sequence shown here is derived from an EMBL/GenBank/DDBJ whole genome shotgun (WGS) entry which is preliminary data.</text>
</comment>
<sequence>MDPIQSQTQQQNSPQQPTQSNSNLPPSQPPTDNKKPLFLILLFLFAIVVVVTVVIFLAYPKAPSSNRGETVNPPILSPTESVSQEEQDLQKIDLGDIDKDLQDIQADVEQL</sequence>
<dbReference type="AlphaFoldDB" id="A0A1F7H0P7"/>
<dbReference type="Proteomes" id="UP000177913">
    <property type="component" value="Unassembled WGS sequence"/>
</dbReference>
<feature type="compositionally biased region" description="Low complexity" evidence="1">
    <location>
        <begin position="1"/>
        <end position="25"/>
    </location>
</feature>
<feature type="transmembrane region" description="Helical" evidence="2">
    <location>
        <begin position="37"/>
        <end position="59"/>
    </location>
</feature>
<reference evidence="3 4" key="1">
    <citation type="journal article" date="2016" name="Nat. Commun.">
        <title>Thousands of microbial genomes shed light on interconnected biogeochemical processes in an aquifer system.</title>
        <authorList>
            <person name="Anantharaman K."/>
            <person name="Brown C.T."/>
            <person name="Hug L.A."/>
            <person name="Sharon I."/>
            <person name="Castelle C.J."/>
            <person name="Probst A.J."/>
            <person name="Thomas B.C."/>
            <person name="Singh A."/>
            <person name="Wilkins M.J."/>
            <person name="Karaoz U."/>
            <person name="Brodie E.L."/>
            <person name="Williams K.H."/>
            <person name="Hubbard S.S."/>
            <person name="Banfield J.F."/>
        </authorList>
    </citation>
    <scope>NUCLEOTIDE SEQUENCE [LARGE SCALE GENOMIC DNA]</scope>
</reference>
<name>A0A1F7H0P7_9BACT</name>
<evidence type="ECO:0000256" key="2">
    <source>
        <dbReference type="SAM" id="Phobius"/>
    </source>
</evidence>
<keyword evidence="2" id="KW-1133">Transmembrane helix</keyword>
<feature type="region of interest" description="Disordered" evidence="1">
    <location>
        <begin position="63"/>
        <end position="87"/>
    </location>
</feature>
<dbReference type="EMBL" id="MFZO01000036">
    <property type="protein sequence ID" value="OGK24292.1"/>
    <property type="molecule type" value="Genomic_DNA"/>
</dbReference>